<name>A0A1P8WPH4_9PLAN</name>
<keyword evidence="2" id="KW-1185">Reference proteome</keyword>
<accession>A0A1P8WPH4</accession>
<reference evidence="1 2" key="1">
    <citation type="journal article" date="2016" name="Front. Microbiol.">
        <title>Fuerstia marisgermanicae gen. nov., sp. nov., an Unusual Member of the Phylum Planctomycetes from the German Wadden Sea.</title>
        <authorList>
            <person name="Kohn T."/>
            <person name="Heuer A."/>
            <person name="Jogler M."/>
            <person name="Vollmers J."/>
            <person name="Boedeker C."/>
            <person name="Bunk B."/>
            <person name="Rast P."/>
            <person name="Borchert D."/>
            <person name="Glockner I."/>
            <person name="Freese H.M."/>
            <person name="Klenk H.P."/>
            <person name="Overmann J."/>
            <person name="Kaster A.K."/>
            <person name="Rohde M."/>
            <person name="Wiegand S."/>
            <person name="Jogler C."/>
        </authorList>
    </citation>
    <scope>NUCLEOTIDE SEQUENCE [LARGE SCALE GENOMIC DNA]</scope>
    <source>
        <strain evidence="1 2">NH11</strain>
    </source>
</reference>
<evidence type="ECO:0008006" key="3">
    <source>
        <dbReference type="Google" id="ProtNLM"/>
    </source>
</evidence>
<dbReference type="EMBL" id="CP017641">
    <property type="protein sequence ID" value="APZ95967.1"/>
    <property type="molecule type" value="Genomic_DNA"/>
</dbReference>
<dbReference type="RefSeq" id="WP_077027056.1">
    <property type="nucleotide sequence ID" value="NZ_CP017641.1"/>
</dbReference>
<sequence length="807" mass="90585">MQHSQPVDRRNVLTALAAAGAAGAVGAVGAHGSRSLAAAVQETSETNAEAFRPTRQFQSIKHMQQAEDLQPGDVIQTLGFHAPGDGGGAVYSVVADKPEDDFSHSRELKGGRHANLVPGNSVNYRMFGAQGNGTDDDGVSIKAAHRFANQHQLPVVQTSGEFWITKTTAIPIRTNVEWGNTIFHIDERFNRKRIPRFAVSSQQERQAIELDDEQKESLLQHLKPGVHHIPELADYRNCLISIADENDQIGFRSGDRYSGQSWDREELFYVEEDGRILGDIAWSFKDYTKLVATPCDDSFLIISGGGFYLSGDNPGEKYTGYYSNGFRVERSRTIIQNQWVGLEPGKHDASMEPRSGFYTLTGVYNVTLENIRLIPWEQNRKDPKKRVGAGTYGISGNRMLNCTFRNLTAEGTRLHWGVFGTNLNKNFRIQQCRLNRVDVHFHCWNLTIQDSQIGLRGISVTGGGDLTIENTEQTGNRFLNLRRDFGGKWDGDISIRNCKLMPVSNGSVNVIYSHPDAADYGYPIGCARSVTVENFQFDFTAAPDSNSPVWMFQIAKFSQNKDNSRHFFPRRITVRNVDVVRRDEGVRLIRIFAPGNYRLDRERDHARPDAGFNCEMLFENIRLESIEPAAPDTAEHVHFQLGSSTQQDYADEFALYPTIRFVNCRQLCVFLGASSADATLQDCTVDRFAAGMDDELCGALTFARCRFAPQISEENKPIYRLNAIDGAHFSDCVFHAARTKAGVRPDLFDQMEIVQINKRVRHHQSNTALGREMLAYLQQQKTELQPAFISMLKSHHALESEQIAEQS</sequence>
<dbReference type="PROSITE" id="PS51318">
    <property type="entry name" value="TAT"/>
    <property type="match status" value="1"/>
</dbReference>
<evidence type="ECO:0000313" key="2">
    <source>
        <dbReference type="Proteomes" id="UP000187735"/>
    </source>
</evidence>
<organism evidence="1 2">
    <name type="scientific">Fuerstiella marisgermanici</name>
    <dbReference type="NCBI Taxonomy" id="1891926"/>
    <lineage>
        <taxon>Bacteria</taxon>
        <taxon>Pseudomonadati</taxon>
        <taxon>Planctomycetota</taxon>
        <taxon>Planctomycetia</taxon>
        <taxon>Planctomycetales</taxon>
        <taxon>Planctomycetaceae</taxon>
        <taxon>Fuerstiella</taxon>
    </lineage>
</organism>
<evidence type="ECO:0000313" key="1">
    <source>
        <dbReference type="EMBL" id="APZ95967.1"/>
    </source>
</evidence>
<dbReference type="SUPFAM" id="SSF51126">
    <property type="entry name" value="Pectin lyase-like"/>
    <property type="match status" value="1"/>
</dbReference>
<dbReference type="InterPro" id="IPR011050">
    <property type="entry name" value="Pectin_lyase_fold/virulence"/>
</dbReference>
<dbReference type="InterPro" id="IPR006311">
    <property type="entry name" value="TAT_signal"/>
</dbReference>
<dbReference type="KEGG" id="fmr:Fuma_05630"/>
<dbReference type="Proteomes" id="UP000187735">
    <property type="component" value="Chromosome"/>
</dbReference>
<dbReference type="AlphaFoldDB" id="A0A1P8WPH4"/>
<protein>
    <recommendedName>
        <fullName evidence="3">Pectate lyase superfamily protein</fullName>
    </recommendedName>
</protein>
<dbReference type="Gene3D" id="2.160.20.10">
    <property type="entry name" value="Single-stranded right-handed beta-helix, Pectin lyase-like"/>
    <property type="match status" value="1"/>
</dbReference>
<dbReference type="OrthoDB" id="223372at2"/>
<dbReference type="InterPro" id="IPR012334">
    <property type="entry name" value="Pectin_lyas_fold"/>
</dbReference>
<gene>
    <name evidence="1" type="ORF">Fuma_05630</name>
</gene>
<proteinExistence type="predicted"/>